<gene>
    <name evidence="2" type="ORF">NDU88_001851</name>
</gene>
<evidence type="ECO:0000313" key="2">
    <source>
        <dbReference type="EMBL" id="KAJ1169970.1"/>
    </source>
</evidence>
<feature type="compositionally biased region" description="Low complexity" evidence="1">
    <location>
        <begin position="15"/>
        <end position="24"/>
    </location>
</feature>
<evidence type="ECO:0000313" key="3">
    <source>
        <dbReference type="Proteomes" id="UP001066276"/>
    </source>
</evidence>
<evidence type="ECO:0000256" key="1">
    <source>
        <dbReference type="SAM" id="MobiDB-lite"/>
    </source>
</evidence>
<accession>A0AAV7T0S4</accession>
<name>A0AAV7T0S4_PLEWA</name>
<protein>
    <submittedName>
        <fullName evidence="2">Uncharacterized protein</fullName>
    </submittedName>
</protein>
<dbReference type="Proteomes" id="UP001066276">
    <property type="component" value="Chromosome 4_1"/>
</dbReference>
<comment type="caution">
    <text evidence="2">The sequence shown here is derived from an EMBL/GenBank/DDBJ whole genome shotgun (WGS) entry which is preliminary data.</text>
</comment>
<dbReference type="EMBL" id="JANPWB010000007">
    <property type="protein sequence ID" value="KAJ1169970.1"/>
    <property type="molecule type" value="Genomic_DNA"/>
</dbReference>
<reference evidence="2" key="1">
    <citation type="journal article" date="2022" name="bioRxiv">
        <title>Sequencing and chromosome-scale assembly of the giantPleurodeles waltlgenome.</title>
        <authorList>
            <person name="Brown T."/>
            <person name="Elewa A."/>
            <person name="Iarovenko S."/>
            <person name="Subramanian E."/>
            <person name="Araus A.J."/>
            <person name="Petzold A."/>
            <person name="Susuki M."/>
            <person name="Suzuki K.-i.T."/>
            <person name="Hayashi T."/>
            <person name="Toyoda A."/>
            <person name="Oliveira C."/>
            <person name="Osipova E."/>
            <person name="Leigh N.D."/>
            <person name="Simon A."/>
            <person name="Yun M.H."/>
        </authorList>
    </citation>
    <scope>NUCLEOTIDE SEQUENCE</scope>
    <source>
        <strain evidence="2">20211129_DDA</strain>
        <tissue evidence="2">Liver</tissue>
    </source>
</reference>
<sequence length="116" mass="12594">MSDAAPLKATRAKGPPHTYAATRPAAPPDPPAPKSRHSNQLTAATAGTPPMRGAALLHCLQKKGRPGWRNEQKGPQPQQSLMMCRPSCWLASSAPLEYLYETLMLYVEHTLEGAQH</sequence>
<dbReference type="AlphaFoldDB" id="A0AAV7T0S4"/>
<feature type="region of interest" description="Disordered" evidence="1">
    <location>
        <begin position="1"/>
        <end position="49"/>
    </location>
</feature>
<organism evidence="2 3">
    <name type="scientific">Pleurodeles waltl</name>
    <name type="common">Iberian ribbed newt</name>
    <dbReference type="NCBI Taxonomy" id="8319"/>
    <lineage>
        <taxon>Eukaryota</taxon>
        <taxon>Metazoa</taxon>
        <taxon>Chordata</taxon>
        <taxon>Craniata</taxon>
        <taxon>Vertebrata</taxon>
        <taxon>Euteleostomi</taxon>
        <taxon>Amphibia</taxon>
        <taxon>Batrachia</taxon>
        <taxon>Caudata</taxon>
        <taxon>Salamandroidea</taxon>
        <taxon>Salamandridae</taxon>
        <taxon>Pleurodelinae</taxon>
        <taxon>Pleurodeles</taxon>
    </lineage>
</organism>
<keyword evidence="3" id="KW-1185">Reference proteome</keyword>
<proteinExistence type="predicted"/>